<sequence length="568" mass="61580">MNRIHARRAVRSNPATGFTTQPEPRTIGSFARGRQLIGGNFLFAGFLVEAKETVIWDLPVPSVGFEEELHGFGWLDDLAAVADGPARERAQSWTMEWIDRFGKGHGLGWAPDLTGRRLIRWINHAIFLLNGQTPERSEQFFKLLGQQTIFLNRRWRSATPGLPRFEALTGLIYAGLALEGMGEFVGSASRALAEECDAQIDTMGGIPTRNPEELLEVFTLLNWASAALSEAGKTPSKSHLRAIERIAPTLRALRHADGGLARYHGGGRGAEGRLDNALASSGVRAAANTGLAMGFARLSEGRTTVVIDASVPPRADSSYNGHASTLAFELTSGRRPLIVNCGSGVTFGADWRRAGRATQSHSTLAIQGYSSARLGGGRLVGGRRRELLVDAPKEVGAQKAADNQGQSLTAWHDGYNATHGLIHARKLDLSFDGRALQGEDTLGAFSANQRKQFDKRMDQARLQGIAFALHFHLHPDVDAALDMGGAAVSLALKSGEIWVFRHDGHAQMELKPSVYLESGRLKPRASKQIVLSSRVGNYAGQINWTLAKAQDTPQGIRDLVTDDIPLPD</sequence>
<comment type="caution">
    <text evidence="4">The sequence shown here is derived from an EMBL/GenBank/DDBJ whole genome shotgun (WGS) entry which is preliminary data.</text>
</comment>
<protein>
    <submittedName>
        <fullName evidence="4">Heparinase</fullName>
    </submittedName>
</protein>
<dbReference type="Proteomes" id="UP000026249">
    <property type="component" value="Unassembled WGS sequence"/>
</dbReference>
<keyword evidence="5" id="KW-1185">Reference proteome</keyword>
<evidence type="ECO:0000256" key="2">
    <source>
        <dbReference type="SAM" id="MobiDB-lite"/>
    </source>
</evidence>
<dbReference type="EMBL" id="JFKE01000001">
    <property type="protein sequence ID" value="KAJ57522.1"/>
    <property type="molecule type" value="Genomic_DNA"/>
</dbReference>
<dbReference type="GO" id="GO:0016829">
    <property type="term" value="F:lyase activity"/>
    <property type="evidence" value="ECO:0007669"/>
    <property type="project" value="InterPro"/>
</dbReference>
<comment type="subcellular location">
    <subcellularLocation>
        <location evidence="1">Cell envelope</location>
    </subcellularLocation>
</comment>
<dbReference type="InterPro" id="IPR012480">
    <property type="entry name" value="Hepar_II_III_C"/>
</dbReference>
<dbReference type="RefSeq" id="WP_051587886.1">
    <property type="nucleotide sequence ID" value="NZ_JFKE01000001.1"/>
</dbReference>
<dbReference type="AlphaFoldDB" id="A0A037ZRP1"/>
<dbReference type="STRING" id="1454373.ACMU_03170"/>
<organism evidence="4 5">
    <name type="scientific">Actibacterium mucosum KCTC 23349</name>
    <dbReference type="NCBI Taxonomy" id="1454373"/>
    <lineage>
        <taxon>Bacteria</taxon>
        <taxon>Pseudomonadati</taxon>
        <taxon>Pseudomonadota</taxon>
        <taxon>Alphaproteobacteria</taxon>
        <taxon>Rhodobacterales</taxon>
        <taxon>Roseobacteraceae</taxon>
        <taxon>Actibacterium</taxon>
    </lineage>
</organism>
<reference evidence="4 5" key="1">
    <citation type="submission" date="2014-03" db="EMBL/GenBank/DDBJ databases">
        <title>Draft Genome Sequence of Actibacterium mucosum KCTC 23349, a Marine Alphaproteobacterium with Complex Ionic Requirements Isolated from Mediterranean Seawater at Malvarrosa Beach, Valencia, Spain.</title>
        <authorList>
            <person name="Arahal D.R."/>
            <person name="Shao Z."/>
            <person name="Lai Q."/>
            <person name="Pujalte M.J."/>
        </authorList>
    </citation>
    <scope>NUCLEOTIDE SEQUENCE [LARGE SCALE GENOMIC DNA]</scope>
    <source>
        <strain evidence="4 5">KCTC 23349</strain>
    </source>
</reference>
<dbReference type="GO" id="GO:0030313">
    <property type="term" value="C:cell envelope"/>
    <property type="evidence" value="ECO:0007669"/>
    <property type="project" value="UniProtKB-SubCell"/>
</dbReference>
<feature type="region of interest" description="Disordered" evidence="2">
    <location>
        <begin position="1"/>
        <end position="24"/>
    </location>
</feature>
<evidence type="ECO:0000259" key="3">
    <source>
        <dbReference type="Pfam" id="PF07940"/>
    </source>
</evidence>
<proteinExistence type="predicted"/>
<dbReference type="Gene3D" id="2.70.98.70">
    <property type="match status" value="1"/>
</dbReference>
<dbReference type="Gene3D" id="1.50.10.100">
    <property type="entry name" value="Chondroitin AC/alginate lyase"/>
    <property type="match status" value="1"/>
</dbReference>
<feature type="compositionally biased region" description="Polar residues" evidence="2">
    <location>
        <begin position="13"/>
        <end position="23"/>
    </location>
</feature>
<accession>A0A037ZRP1</accession>
<dbReference type="OrthoDB" id="9787373at2"/>
<evidence type="ECO:0000313" key="4">
    <source>
        <dbReference type="EMBL" id="KAJ57522.1"/>
    </source>
</evidence>
<name>A0A037ZRP1_9RHOB</name>
<gene>
    <name evidence="4" type="ORF">ACMU_03170</name>
</gene>
<evidence type="ECO:0000313" key="5">
    <source>
        <dbReference type="Proteomes" id="UP000026249"/>
    </source>
</evidence>
<dbReference type="InterPro" id="IPR008929">
    <property type="entry name" value="Chondroitin_lyas"/>
</dbReference>
<dbReference type="Pfam" id="PF07940">
    <property type="entry name" value="Hepar_II_III_C"/>
    <property type="match status" value="1"/>
</dbReference>
<evidence type="ECO:0000256" key="1">
    <source>
        <dbReference type="ARBA" id="ARBA00004196"/>
    </source>
</evidence>
<feature type="domain" description="Heparinase II/III-like C-terminal" evidence="3">
    <location>
        <begin position="286"/>
        <end position="545"/>
    </location>
</feature>
<feature type="compositionally biased region" description="Basic residues" evidence="2">
    <location>
        <begin position="1"/>
        <end position="10"/>
    </location>
</feature>